<dbReference type="FunFam" id="3.90.550.10:FF:000011">
    <property type="entry name" value="3-deoxy-manno-octulosonate cytidylyltransferase"/>
    <property type="match status" value="1"/>
</dbReference>
<comment type="subcellular location">
    <subcellularLocation>
        <location evidence="5">Cytoplasm</location>
    </subcellularLocation>
    <subcellularLocation>
        <location evidence="1">Membrane</location>
    </subcellularLocation>
</comment>
<dbReference type="PANTHER" id="PTHR42866:SF2">
    <property type="entry name" value="3-DEOXY-MANNO-OCTULOSONATE CYTIDYLYLTRANSFERASE, MITOCHONDRIAL"/>
    <property type="match status" value="1"/>
</dbReference>
<comment type="similarity">
    <text evidence="5">Belongs to the KdsB family.</text>
</comment>
<dbReference type="InterPro" id="IPR029044">
    <property type="entry name" value="Nucleotide-diphossugar_trans"/>
</dbReference>
<dbReference type="GO" id="GO:0033468">
    <property type="term" value="P:CMP-keto-3-deoxy-D-manno-octulosonic acid biosynthetic process"/>
    <property type="evidence" value="ECO:0007669"/>
    <property type="project" value="UniProtKB-UniRule"/>
</dbReference>
<keyword evidence="4 5" id="KW-0448">Lipopolysaccharide biosynthesis</keyword>
<gene>
    <name evidence="5 6" type="primary">kdsB</name>
    <name evidence="6" type="ORF">DB44_CN00200</name>
</gene>
<dbReference type="UniPathway" id="UPA00358">
    <property type="reaction ID" value="UER00476"/>
</dbReference>
<evidence type="ECO:0000256" key="5">
    <source>
        <dbReference type="HAMAP-Rule" id="MF_00057"/>
    </source>
</evidence>
<dbReference type="GO" id="GO:0005829">
    <property type="term" value="C:cytosol"/>
    <property type="evidence" value="ECO:0007669"/>
    <property type="project" value="TreeGrafter"/>
</dbReference>
<evidence type="ECO:0000313" key="7">
    <source>
        <dbReference type="Proteomes" id="UP000031465"/>
    </source>
</evidence>
<keyword evidence="3 5" id="KW-0548">Nucleotidyltransferase</keyword>
<proteinExistence type="inferred from homology"/>
<evidence type="ECO:0000256" key="4">
    <source>
        <dbReference type="ARBA" id="ARBA00022985"/>
    </source>
</evidence>
<dbReference type="PATRIC" id="fig|362787.3.peg.917"/>
<name>A0A0C1H3V1_9BACT</name>
<dbReference type="GO" id="GO:0016020">
    <property type="term" value="C:membrane"/>
    <property type="evidence" value="ECO:0007669"/>
    <property type="project" value="UniProtKB-SubCell"/>
</dbReference>
<dbReference type="Pfam" id="PF02348">
    <property type="entry name" value="CTP_transf_3"/>
    <property type="match status" value="1"/>
</dbReference>
<dbReference type="NCBIfam" id="NF003952">
    <property type="entry name" value="PRK05450.1-5"/>
    <property type="match status" value="1"/>
</dbReference>
<keyword evidence="2 5" id="KW-0808">Transferase</keyword>
<dbReference type="EC" id="2.7.7.38" evidence="5"/>
<comment type="catalytic activity">
    <reaction evidence="5">
        <text>3-deoxy-alpha-D-manno-oct-2-ulosonate + CTP = CMP-3-deoxy-beta-D-manno-octulosonate + diphosphate</text>
        <dbReference type="Rhea" id="RHEA:23448"/>
        <dbReference type="ChEBI" id="CHEBI:33019"/>
        <dbReference type="ChEBI" id="CHEBI:37563"/>
        <dbReference type="ChEBI" id="CHEBI:85986"/>
        <dbReference type="ChEBI" id="CHEBI:85987"/>
        <dbReference type="EC" id="2.7.7.38"/>
    </reaction>
</comment>
<dbReference type="InterPro" id="IPR004528">
    <property type="entry name" value="KdsB"/>
</dbReference>
<dbReference type="NCBIfam" id="TIGR00466">
    <property type="entry name" value="kdsB"/>
    <property type="match status" value="1"/>
</dbReference>
<sequence length="263" mass="29470">MNLLLKHAEMTGQIIGIIPARYGSTRFPGKPLASILGKTLLQRTYENSLRASALSDLIVATDDERIFEHVRSFNGKVVMTSEQCPTGTDRLAEVLSLYPEWMHATAIVNIQGDEPCLNPLTINLAVQALVNDPQGQVSTIVTPLLNEEEAKNSSIVKCVMDQQGNALYFSRALIPSNKTNSFKNGAIYFRHLGLYVYRPSFIIDYQKLPSTPLQLEEDLEQLKVLEHGYRIKVAIVEQANIGVDTPEDIHKVEEWLCKQNTFL</sequence>
<comment type="function">
    <text evidence="5">Activates KDO (a required 8-carbon sugar) for incorporation into bacterial lipopolysaccharide in Gram-negative bacteria.</text>
</comment>
<evidence type="ECO:0000256" key="1">
    <source>
        <dbReference type="ARBA" id="ARBA00004370"/>
    </source>
</evidence>
<dbReference type="HAMAP" id="MF_00057">
    <property type="entry name" value="KdsB"/>
    <property type="match status" value="1"/>
</dbReference>
<dbReference type="PANTHER" id="PTHR42866">
    <property type="entry name" value="3-DEOXY-MANNO-OCTULOSONATE CYTIDYLYLTRANSFERASE"/>
    <property type="match status" value="1"/>
</dbReference>
<dbReference type="CDD" id="cd02517">
    <property type="entry name" value="CMP-KDO-Synthetase"/>
    <property type="match status" value="1"/>
</dbReference>
<dbReference type="SUPFAM" id="SSF53448">
    <property type="entry name" value="Nucleotide-diphospho-sugar transferases"/>
    <property type="match status" value="1"/>
</dbReference>
<dbReference type="NCBIfam" id="NF003950">
    <property type="entry name" value="PRK05450.1-3"/>
    <property type="match status" value="1"/>
</dbReference>
<dbReference type="NCBIfam" id="NF009905">
    <property type="entry name" value="PRK13368.1"/>
    <property type="match status" value="1"/>
</dbReference>
<evidence type="ECO:0000313" key="6">
    <source>
        <dbReference type="EMBL" id="KIC72214.1"/>
    </source>
</evidence>
<reference evidence="6 7" key="1">
    <citation type="journal article" date="2014" name="Mol. Biol. Evol.">
        <title>Massive expansion of Ubiquitination-related gene families within the Chlamydiae.</title>
        <authorList>
            <person name="Domman D."/>
            <person name="Collingro A."/>
            <person name="Lagkouvardos I."/>
            <person name="Gehre L."/>
            <person name="Weinmaier T."/>
            <person name="Rattei T."/>
            <person name="Subtil A."/>
            <person name="Horn M."/>
        </authorList>
    </citation>
    <scope>NUCLEOTIDE SEQUENCE [LARGE SCALE GENOMIC DNA]</scope>
    <source>
        <strain evidence="6 7">EI2</strain>
    </source>
</reference>
<dbReference type="Gene3D" id="3.90.550.10">
    <property type="entry name" value="Spore Coat Polysaccharide Biosynthesis Protein SpsA, Chain A"/>
    <property type="match status" value="1"/>
</dbReference>
<dbReference type="EMBL" id="JSAN01000060">
    <property type="protein sequence ID" value="KIC72214.1"/>
    <property type="molecule type" value="Genomic_DNA"/>
</dbReference>
<organism evidence="6 7">
    <name type="scientific">Candidatus Protochlamydia amoebophila</name>
    <dbReference type="NCBI Taxonomy" id="362787"/>
    <lineage>
        <taxon>Bacteria</taxon>
        <taxon>Pseudomonadati</taxon>
        <taxon>Chlamydiota</taxon>
        <taxon>Chlamydiia</taxon>
        <taxon>Parachlamydiales</taxon>
        <taxon>Parachlamydiaceae</taxon>
        <taxon>Candidatus Protochlamydia</taxon>
    </lineage>
</organism>
<keyword evidence="5" id="KW-0963">Cytoplasm</keyword>
<dbReference type="GO" id="GO:0009103">
    <property type="term" value="P:lipopolysaccharide biosynthetic process"/>
    <property type="evidence" value="ECO:0007669"/>
    <property type="project" value="UniProtKB-UniRule"/>
</dbReference>
<dbReference type="GO" id="GO:0008690">
    <property type="term" value="F:3-deoxy-manno-octulosonate cytidylyltransferase activity"/>
    <property type="evidence" value="ECO:0007669"/>
    <property type="project" value="UniProtKB-UniRule"/>
</dbReference>
<evidence type="ECO:0000256" key="2">
    <source>
        <dbReference type="ARBA" id="ARBA00022679"/>
    </source>
</evidence>
<accession>A0A0C1H3V1</accession>
<comment type="pathway">
    <text evidence="5">Nucleotide-sugar biosynthesis; CMP-3-deoxy-D-manno-octulosonate biosynthesis; CMP-3-deoxy-D-manno-octulosonate from 3-deoxy-D-manno-octulosonate and CTP: step 1/1.</text>
</comment>
<protein>
    <recommendedName>
        <fullName evidence="5">3-deoxy-manno-octulosonate cytidylyltransferase</fullName>
        <ecNumber evidence="5">2.7.7.38</ecNumber>
    </recommendedName>
    <alternativeName>
        <fullName evidence="5">CMP-2-keto-3-deoxyoctulosonic acid synthase</fullName>
        <shortName evidence="5">CKS</shortName>
        <shortName evidence="5">CMP-KDO synthase</shortName>
    </alternativeName>
</protein>
<dbReference type="Proteomes" id="UP000031465">
    <property type="component" value="Unassembled WGS sequence"/>
</dbReference>
<dbReference type="AlphaFoldDB" id="A0A0C1H3V1"/>
<evidence type="ECO:0000256" key="3">
    <source>
        <dbReference type="ARBA" id="ARBA00022695"/>
    </source>
</evidence>
<comment type="caution">
    <text evidence="6">The sequence shown here is derived from an EMBL/GenBank/DDBJ whole genome shotgun (WGS) entry which is preliminary data.</text>
</comment>
<dbReference type="InterPro" id="IPR003329">
    <property type="entry name" value="Cytidylyl_trans"/>
</dbReference>